<dbReference type="KEGG" id="hau:Haur_4574"/>
<dbReference type="HOGENOM" id="CLU_408696_0_0_0"/>
<dbReference type="EMBL" id="CP000875">
    <property type="protein sequence ID" value="ABX07205.1"/>
    <property type="molecule type" value="Genomic_DNA"/>
</dbReference>
<gene>
    <name evidence="3" type="ordered locus">Haur_4574</name>
</gene>
<keyword evidence="1" id="KW-0732">Signal</keyword>
<accession>A9B0I7</accession>
<feature type="domain" description="Ricin B lectin" evidence="2">
    <location>
        <begin position="395"/>
        <end position="532"/>
    </location>
</feature>
<organism evidence="3 4">
    <name type="scientific">Herpetosiphon aurantiacus (strain ATCC 23779 / DSM 785 / 114-95)</name>
    <dbReference type="NCBI Taxonomy" id="316274"/>
    <lineage>
        <taxon>Bacteria</taxon>
        <taxon>Bacillati</taxon>
        <taxon>Chloroflexota</taxon>
        <taxon>Chloroflexia</taxon>
        <taxon>Herpetosiphonales</taxon>
        <taxon>Herpetosiphonaceae</taxon>
        <taxon>Herpetosiphon</taxon>
    </lineage>
</organism>
<dbReference type="SUPFAM" id="SSF50370">
    <property type="entry name" value="Ricin B-like lectins"/>
    <property type="match status" value="2"/>
</dbReference>
<dbReference type="InParanoid" id="A9B0I7"/>
<dbReference type="GO" id="GO:0030246">
    <property type="term" value="F:carbohydrate binding"/>
    <property type="evidence" value="ECO:0007669"/>
    <property type="project" value="UniProtKB-KW"/>
</dbReference>
<dbReference type="BioCyc" id="HAUR316274:GHYA-4629-MONOMER"/>
<dbReference type="CDD" id="cd23458">
    <property type="entry name" value="beta-trefoil_Ricin_AgaB34-like"/>
    <property type="match status" value="1"/>
</dbReference>
<dbReference type="SMART" id="SM00458">
    <property type="entry name" value="RICIN"/>
    <property type="match status" value="2"/>
</dbReference>
<dbReference type="InterPro" id="IPR035992">
    <property type="entry name" value="Ricin_B-like_lectins"/>
</dbReference>
<evidence type="ECO:0000259" key="2">
    <source>
        <dbReference type="SMART" id="SM00458"/>
    </source>
</evidence>
<dbReference type="CDD" id="cd00161">
    <property type="entry name" value="beta-trefoil_Ricin-like"/>
    <property type="match status" value="1"/>
</dbReference>
<dbReference type="AlphaFoldDB" id="A9B0I7"/>
<feature type="domain" description="Ricin B lectin" evidence="2">
    <location>
        <begin position="534"/>
        <end position="671"/>
    </location>
</feature>
<dbReference type="CAZy" id="CBM13">
    <property type="family name" value="Carbohydrate-Binding Module Family 13"/>
</dbReference>
<evidence type="ECO:0000313" key="3">
    <source>
        <dbReference type="EMBL" id="ABX07205.1"/>
    </source>
</evidence>
<feature type="signal peptide" evidence="1">
    <location>
        <begin position="1"/>
        <end position="33"/>
    </location>
</feature>
<dbReference type="Gene3D" id="2.80.10.50">
    <property type="match status" value="5"/>
</dbReference>
<dbReference type="Proteomes" id="UP000000787">
    <property type="component" value="Chromosome"/>
</dbReference>
<feature type="chain" id="PRO_5002732300" evidence="1">
    <location>
        <begin position="34"/>
        <end position="672"/>
    </location>
</feature>
<keyword evidence="4" id="KW-1185">Reference proteome</keyword>
<dbReference type="Pfam" id="PF14200">
    <property type="entry name" value="RicinB_lectin_2"/>
    <property type="match status" value="3"/>
</dbReference>
<reference evidence="3 4" key="1">
    <citation type="journal article" date="2011" name="Stand. Genomic Sci.">
        <title>Complete genome sequence of the filamentous gliding predatory bacterium Herpetosiphon aurantiacus type strain (114-95(T)).</title>
        <authorList>
            <person name="Kiss H."/>
            <person name="Nett M."/>
            <person name="Domin N."/>
            <person name="Martin K."/>
            <person name="Maresca J.A."/>
            <person name="Copeland A."/>
            <person name="Lapidus A."/>
            <person name="Lucas S."/>
            <person name="Berry K.W."/>
            <person name="Glavina Del Rio T."/>
            <person name="Dalin E."/>
            <person name="Tice H."/>
            <person name="Pitluck S."/>
            <person name="Richardson P."/>
            <person name="Bruce D."/>
            <person name="Goodwin L."/>
            <person name="Han C."/>
            <person name="Detter J.C."/>
            <person name="Schmutz J."/>
            <person name="Brettin T."/>
            <person name="Land M."/>
            <person name="Hauser L."/>
            <person name="Kyrpides N.C."/>
            <person name="Ivanova N."/>
            <person name="Goker M."/>
            <person name="Woyke T."/>
            <person name="Klenk H.P."/>
            <person name="Bryant D.A."/>
        </authorList>
    </citation>
    <scope>NUCLEOTIDE SEQUENCE [LARGE SCALE GENOMIC DNA]</scope>
    <source>
        <strain evidence="4">ATCC 23779 / DSM 785 / 114-95</strain>
    </source>
</reference>
<proteinExistence type="predicted"/>
<evidence type="ECO:0000313" key="4">
    <source>
        <dbReference type="Proteomes" id="UP000000787"/>
    </source>
</evidence>
<protein>
    <submittedName>
        <fullName evidence="3">Ricin B lectin</fullName>
    </submittedName>
</protein>
<dbReference type="InterPro" id="IPR000772">
    <property type="entry name" value="Ricin_B_lectin"/>
</dbReference>
<dbReference type="eggNOG" id="COG3940">
    <property type="taxonomic scope" value="Bacteria"/>
</dbReference>
<dbReference type="PROSITE" id="PS50231">
    <property type="entry name" value="RICIN_B_LECTIN"/>
    <property type="match status" value="2"/>
</dbReference>
<name>A9B0I7_HERA2</name>
<sequence>MIGFNHRHWRWGLVLSCLSSLLVGAMLTQPTRAAEPVAVNAEGYTTRSYGSVTFEGINYAVQSNVANEYVPSTTHSYSDLGSYYLVNSDYSLPNVPNITSGVLWSTGNKNRGWAINSEYDIRALVQANGGLYAPYQTMPGYQLGPWNASTPCCGWTLQRNTTGFYIQADGKVRVPKTPAAAQQTWDANQSLTAINTTNDIVAVTDVMFPGDEDYYAGNTYLPRSAGVLTAKYKHYDNRNTHIYWGLKGQHVRDVEDWEADAPGGSKRKIYTGGFKIDESDNGQVWAGISHGNEFVDLNLQPSVTAQQLYKVELWIQRPTGMEYWGGLSYQQGADGKWRAFGDGSHVTNWGNGTFGLVATAYRNRNERLLLVYRALPGGDNPPTPTPPPPPPTNAASFNLINRSSGLCLDVAGANAADGTKVQQWTCNNATAQQWELRLAESGYYQLVSKATGKCLDLAAWSTTDGGIAHQWSCGNNQSNQQWNFQTVSDGWLRIANRNSSKYLSIVYGSVDAGAATHQWPWLGNPDQQWRIQPVGTLQIANKNSNKCIDVANNNSADGTNILQWPCYAGLAQQWQFQHSDNGYYKLRHPSSGKMLSVSGDSNADGANIHLWTAVSNPSQQWRLELLDDGFMRFVNRATGKVVDVAGGSSADNANIQQWTWNSSNAQRFKLTN</sequence>
<dbReference type="STRING" id="316274.Haur_4574"/>
<evidence type="ECO:0000256" key="1">
    <source>
        <dbReference type="SAM" id="SignalP"/>
    </source>
</evidence>